<dbReference type="GO" id="GO:0006003">
    <property type="term" value="P:fructose 2,6-bisphosphate metabolic process"/>
    <property type="evidence" value="ECO:0007669"/>
    <property type="project" value="InterPro"/>
</dbReference>
<dbReference type="OrthoDB" id="9781415at2"/>
<dbReference type="GO" id="GO:0005524">
    <property type="term" value="F:ATP binding"/>
    <property type="evidence" value="ECO:0007669"/>
    <property type="project" value="InterPro"/>
</dbReference>
<feature type="active site" description="Proton donor/acceptor" evidence="3">
    <location>
        <position position="82"/>
    </location>
</feature>
<dbReference type="PIR" id="G97271">
    <property type="entry name" value="G97271"/>
</dbReference>
<dbReference type="KEGG" id="cac:CA_C3021"/>
<dbReference type="InterPro" id="IPR013078">
    <property type="entry name" value="His_Pase_superF_clade-1"/>
</dbReference>
<gene>
    <name evidence="5" type="ordered locus">CA_C3021</name>
</gene>
<dbReference type="GeneID" id="44999508"/>
<dbReference type="Proteomes" id="UP000000814">
    <property type="component" value="Chromosome"/>
</dbReference>
<evidence type="ECO:0000313" key="6">
    <source>
        <dbReference type="Proteomes" id="UP000000814"/>
    </source>
</evidence>
<name>Q97ET5_CLOAB</name>
<dbReference type="AlphaFoldDB" id="Q97ET5"/>
<dbReference type="InterPro" id="IPR003094">
    <property type="entry name" value="6Pfruct_kin"/>
</dbReference>
<dbReference type="SMART" id="SM00855">
    <property type="entry name" value="PGAM"/>
    <property type="match status" value="1"/>
</dbReference>
<dbReference type="InterPro" id="IPR029033">
    <property type="entry name" value="His_PPase_superfam"/>
</dbReference>
<dbReference type="PANTHER" id="PTHR48100:SF1">
    <property type="entry name" value="HISTIDINE PHOSPHATASE FAMILY PROTEIN-RELATED"/>
    <property type="match status" value="1"/>
</dbReference>
<dbReference type="HOGENOM" id="CLU_033323_8_4_9"/>
<accession>Q97ET5</accession>
<feature type="binding site" evidence="4">
    <location>
        <begin position="9"/>
        <end position="16"/>
    </location>
    <ligand>
        <name>substrate</name>
    </ligand>
</feature>
<dbReference type="GO" id="GO:0016791">
    <property type="term" value="F:phosphatase activity"/>
    <property type="evidence" value="ECO:0007669"/>
    <property type="project" value="TreeGrafter"/>
</dbReference>
<dbReference type="CDD" id="cd07067">
    <property type="entry name" value="HP_PGM_like"/>
    <property type="match status" value="1"/>
</dbReference>
<evidence type="ECO:0000313" key="5">
    <source>
        <dbReference type="EMBL" id="AAK80962.1"/>
    </source>
</evidence>
<dbReference type="GO" id="GO:0005737">
    <property type="term" value="C:cytoplasm"/>
    <property type="evidence" value="ECO:0007669"/>
    <property type="project" value="TreeGrafter"/>
</dbReference>
<evidence type="ECO:0000256" key="1">
    <source>
        <dbReference type="ARBA" id="ARBA00023152"/>
    </source>
</evidence>
<keyword evidence="2" id="KW-0413">Isomerase</keyword>
<dbReference type="STRING" id="272562.CA_C3021"/>
<dbReference type="RefSeq" id="WP_010966303.1">
    <property type="nucleotide sequence ID" value="NC_003030.1"/>
</dbReference>
<evidence type="ECO:0000256" key="3">
    <source>
        <dbReference type="PIRSR" id="PIRSR613078-1"/>
    </source>
</evidence>
<dbReference type="PROSITE" id="PS00175">
    <property type="entry name" value="PG_MUTASE"/>
    <property type="match status" value="1"/>
</dbReference>
<dbReference type="EMBL" id="AE001437">
    <property type="protein sequence ID" value="AAK80962.1"/>
    <property type="molecule type" value="Genomic_DNA"/>
</dbReference>
<dbReference type="Gene3D" id="3.40.50.1240">
    <property type="entry name" value="Phosphoglycerate mutase-like"/>
    <property type="match status" value="1"/>
</dbReference>
<keyword evidence="1" id="KW-0324">Glycolysis</keyword>
<dbReference type="InterPro" id="IPR001345">
    <property type="entry name" value="PG/BPGM_mutase_AS"/>
</dbReference>
<dbReference type="InterPro" id="IPR050275">
    <property type="entry name" value="PGM_Phosphatase"/>
</dbReference>
<evidence type="ECO:0000256" key="4">
    <source>
        <dbReference type="PIRSR" id="PIRSR613078-2"/>
    </source>
</evidence>
<protein>
    <submittedName>
        <fullName evidence="5">Possible phosphoglycerate mutase</fullName>
    </submittedName>
</protein>
<feature type="active site" description="Tele-phosphohistidine intermediate" evidence="3">
    <location>
        <position position="10"/>
    </location>
</feature>
<dbReference type="PATRIC" id="fig|272562.8.peg.3204"/>
<feature type="binding site" evidence="4">
    <location>
        <position position="58"/>
    </location>
    <ligand>
        <name>substrate</name>
    </ligand>
</feature>
<dbReference type="PANTHER" id="PTHR48100">
    <property type="entry name" value="BROAD-SPECIFICITY PHOSPHATASE YOR283W-RELATED"/>
    <property type="match status" value="1"/>
</dbReference>
<sequence>MKTTVLLVRHGETEWNVQGRFQGCHDINLTDNGIEQAKRVAKRLEGSFDCVYASPLKRAFNTAKLIASTKGISPIIEDDLREINFGLWEGLTIKEMKSKFPKEFDIWRNDTEDGPLCGGDLSIKRASIRVEHAVLKIVNDNKGKNIVVVAHGGIIKAALIALFNWNMAMYHRILLGNTSICKIEFNENNIPKIVTINDVSHLPEEYAEKDPMHDKKEIV</sequence>
<organism evidence="5 6">
    <name type="scientific">Clostridium acetobutylicum (strain ATCC 824 / DSM 792 / JCM 1419 / IAM 19013 / LMG 5710 / NBRC 13948 / NRRL B-527 / VKM B-1787 / 2291 / W)</name>
    <dbReference type="NCBI Taxonomy" id="272562"/>
    <lineage>
        <taxon>Bacteria</taxon>
        <taxon>Bacillati</taxon>
        <taxon>Bacillota</taxon>
        <taxon>Clostridia</taxon>
        <taxon>Eubacteriales</taxon>
        <taxon>Clostridiaceae</taxon>
        <taxon>Clostridium</taxon>
    </lineage>
</organism>
<keyword evidence="6" id="KW-1185">Reference proteome</keyword>
<dbReference type="PRINTS" id="PR00991">
    <property type="entry name" value="6PFRUCTKNASE"/>
</dbReference>
<proteinExistence type="predicted"/>
<dbReference type="Pfam" id="PF00300">
    <property type="entry name" value="His_Phos_1"/>
    <property type="match status" value="1"/>
</dbReference>
<dbReference type="SUPFAM" id="SSF53254">
    <property type="entry name" value="Phosphoglycerate mutase-like"/>
    <property type="match status" value="1"/>
</dbReference>
<dbReference type="eggNOG" id="COG0406">
    <property type="taxonomic scope" value="Bacteria"/>
</dbReference>
<evidence type="ECO:0000256" key="2">
    <source>
        <dbReference type="ARBA" id="ARBA00023235"/>
    </source>
</evidence>
<reference evidence="5 6" key="1">
    <citation type="journal article" date="2001" name="J. Bacteriol.">
        <title>Genome sequence and comparative analysis of the solvent-producing bacterium Clostridium acetobutylicum.</title>
        <authorList>
            <person name="Nolling J."/>
            <person name="Breton G."/>
            <person name="Omelchenko M.V."/>
            <person name="Makarova K.S."/>
            <person name="Zeng Q."/>
            <person name="Gibson R."/>
            <person name="Lee H.M."/>
            <person name="Dubois J."/>
            <person name="Qiu D."/>
            <person name="Hitti J."/>
            <person name="Wolf Y.I."/>
            <person name="Tatusov R.L."/>
            <person name="Sabathe F."/>
            <person name="Doucette-Stamm L."/>
            <person name="Soucaille P."/>
            <person name="Daly M.J."/>
            <person name="Bennett G.N."/>
            <person name="Koonin E.V."/>
            <person name="Smith D.R."/>
        </authorList>
    </citation>
    <scope>NUCLEOTIDE SEQUENCE [LARGE SCALE GENOMIC DNA]</scope>
    <source>
        <strain evidence="6">ATCC 824 / DSM 792 / JCM 1419 / LMG 5710 / VKM B-1787</strain>
    </source>
</reference>